<comment type="caution">
    <text evidence="2">The sequence shown here is derived from an EMBL/GenBank/DDBJ whole genome shotgun (WGS) entry which is preliminary data.</text>
</comment>
<dbReference type="Proteomes" id="UP000298058">
    <property type="component" value="Unassembled WGS sequence"/>
</dbReference>
<sequence>MYIGYPGTESGPYAKDLQIFYGLDKLESLTGDFMMVESYYHLLKLKNLDRLNVDTFAHLLGYIDRIWTVFDALIFSHEYQRRHIVDVTGILKYKKELQLDKPFDFYSEDPKLKAPSKDEDLSDWNGWDEWEENSKKRLLKNSYIRISRNKKEIRINNFVIYMFFIAPGIEAKSPVGGKSRSNHITNSRRTKNELVKEI</sequence>
<organism evidence="2 3">
    <name type="scientific">Leptospira idonii</name>
    <dbReference type="NCBI Taxonomy" id="1193500"/>
    <lineage>
        <taxon>Bacteria</taxon>
        <taxon>Pseudomonadati</taxon>
        <taxon>Spirochaetota</taxon>
        <taxon>Spirochaetia</taxon>
        <taxon>Leptospirales</taxon>
        <taxon>Leptospiraceae</taxon>
        <taxon>Leptospira</taxon>
    </lineage>
</organism>
<evidence type="ECO:0000313" key="2">
    <source>
        <dbReference type="EMBL" id="TGN20523.1"/>
    </source>
</evidence>
<accession>A0A4R9M1E4</accession>
<keyword evidence="3" id="KW-1185">Reference proteome</keyword>
<dbReference type="AlphaFoldDB" id="A0A4R9M1E4"/>
<reference evidence="2" key="1">
    <citation type="journal article" date="2019" name="PLoS Negl. Trop. Dis.">
        <title>Revisiting the worldwide diversity of Leptospira species in the environment.</title>
        <authorList>
            <person name="Vincent A.T."/>
            <person name="Schiettekatte O."/>
            <person name="Bourhy P."/>
            <person name="Veyrier F.J."/>
            <person name="Picardeau M."/>
        </authorList>
    </citation>
    <scope>NUCLEOTIDE SEQUENCE [LARGE SCALE GENOMIC DNA]</scope>
    <source>
        <strain evidence="2">201300427</strain>
    </source>
</reference>
<dbReference type="EMBL" id="RQHW01000010">
    <property type="protein sequence ID" value="TGN20523.1"/>
    <property type="molecule type" value="Genomic_DNA"/>
</dbReference>
<evidence type="ECO:0000256" key="1">
    <source>
        <dbReference type="SAM" id="MobiDB-lite"/>
    </source>
</evidence>
<protein>
    <submittedName>
        <fullName evidence="2">Uncharacterized protein</fullName>
    </submittedName>
</protein>
<feature type="region of interest" description="Disordered" evidence="1">
    <location>
        <begin position="174"/>
        <end position="198"/>
    </location>
</feature>
<proteinExistence type="predicted"/>
<gene>
    <name evidence="2" type="ORF">EHS15_02710</name>
</gene>
<name>A0A4R9M1E4_9LEPT</name>
<dbReference type="RefSeq" id="WP_135759010.1">
    <property type="nucleotide sequence ID" value="NZ_RQHW01000010.1"/>
</dbReference>
<evidence type="ECO:0000313" key="3">
    <source>
        <dbReference type="Proteomes" id="UP000298058"/>
    </source>
</evidence>